<keyword evidence="4" id="KW-0472">Membrane</keyword>
<keyword evidence="3" id="KW-0732">Signal</keyword>
<feature type="domain" description="RagB/SusD" evidence="6">
    <location>
        <begin position="372"/>
        <end position="491"/>
    </location>
</feature>
<dbReference type="InterPro" id="IPR011990">
    <property type="entry name" value="TPR-like_helical_dom_sf"/>
</dbReference>
<dbReference type="SUPFAM" id="SSF48452">
    <property type="entry name" value="TPR-like"/>
    <property type="match status" value="1"/>
</dbReference>
<evidence type="ECO:0000256" key="3">
    <source>
        <dbReference type="ARBA" id="ARBA00022729"/>
    </source>
</evidence>
<evidence type="ECO:0000256" key="2">
    <source>
        <dbReference type="ARBA" id="ARBA00006275"/>
    </source>
</evidence>
<feature type="domain" description="SusD-like N-terminal" evidence="7">
    <location>
        <begin position="70"/>
        <end position="230"/>
    </location>
</feature>
<evidence type="ECO:0000313" key="9">
    <source>
        <dbReference type="Proteomes" id="UP000274483"/>
    </source>
</evidence>
<gene>
    <name evidence="8" type="ORF">EIB71_03415</name>
</gene>
<evidence type="ECO:0000259" key="6">
    <source>
        <dbReference type="Pfam" id="PF07980"/>
    </source>
</evidence>
<organism evidence="8 9">
    <name type="scientific">Kaistella daneshvariae</name>
    <dbReference type="NCBI Taxonomy" id="2487074"/>
    <lineage>
        <taxon>Bacteria</taxon>
        <taxon>Pseudomonadati</taxon>
        <taxon>Bacteroidota</taxon>
        <taxon>Flavobacteriia</taxon>
        <taxon>Flavobacteriales</taxon>
        <taxon>Weeksellaceae</taxon>
        <taxon>Chryseobacterium group</taxon>
        <taxon>Kaistella</taxon>
    </lineage>
</organism>
<evidence type="ECO:0000256" key="4">
    <source>
        <dbReference type="ARBA" id="ARBA00023136"/>
    </source>
</evidence>
<reference evidence="8 9" key="1">
    <citation type="submission" date="2018-11" db="EMBL/GenBank/DDBJ databases">
        <title>Proposal to divide the Flavobacteriaceae and reorganize its genera based on Amino Acid Identity values calculated from whole genome sequences.</title>
        <authorList>
            <person name="Nicholson A.C."/>
            <person name="Gulvik C.A."/>
            <person name="Whitney A.M."/>
            <person name="Humrighouse B.W."/>
            <person name="Bell M."/>
            <person name="Holmes B."/>
            <person name="Steigerwalt A.G."/>
            <person name="Villarma A."/>
            <person name="Sheth M."/>
            <person name="Batra D."/>
            <person name="Pryor J."/>
            <person name="Bernardet J.-F."/>
            <person name="Hugo C."/>
            <person name="Kampfer P."/>
            <person name="Newman J.D."/>
            <person name="McQuiston J.R."/>
        </authorList>
    </citation>
    <scope>NUCLEOTIDE SEQUENCE [LARGE SCALE GENOMIC DNA]</scope>
    <source>
        <strain evidence="8 9">H3001</strain>
    </source>
</reference>
<dbReference type="Proteomes" id="UP000274483">
    <property type="component" value="Chromosome"/>
</dbReference>
<dbReference type="Gene3D" id="1.25.40.390">
    <property type="match status" value="1"/>
</dbReference>
<evidence type="ECO:0000256" key="1">
    <source>
        <dbReference type="ARBA" id="ARBA00004442"/>
    </source>
</evidence>
<evidence type="ECO:0000259" key="7">
    <source>
        <dbReference type="Pfam" id="PF14322"/>
    </source>
</evidence>
<accession>A0ABM7C719</accession>
<dbReference type="InterPro" id="IPR012944">
    <property type="entry name" value="SusD_RagB_dom"/>
</dbReference>
<proteinExistence type="inferred from homology"/>
<sequence>MKSIKLILLVLLVGFVQSCREEYLNEPKPTDAVAPTVAYGSYEGAKAHIAGILRRTRGQFTATDAGNLGSMYFARENKGNITMNNGSWFAFDYENDNREPNYRRTVFTWNFPYYHINQLNAFIAGVNGSTAIGEPQKNELLGQAYTMRAFFYFELSLEFQHTYTFNPSLPAPPIYTEPGALEGKPMSTMQEMYKFITDDLEKAITIGSMKRDNKSYFNKAVSYAVAARVYQVMGNWPKAGEYAKLAYGGNPANVLDKATLVEVADVDDVDKDGDKTEIISRYSTGNYQNGFDDMNEGVEWLLADPQTADQSNYYYLAPHGFYTRTESAYNNSFINKGFVAKFAPTDVRYQFKQTGVTDYRQWYTTKFKFSFEADLALIRTPEMILIEAEALYHSNEAAAHDLLYLLQKTRDPLAVKSANTGAALLEEILTERKKELYGEIGVEWFDAKRLQRGLPRDSYHRVNLASKPMLPNDKRFFLKIPQAEIDANPNIDPAINANR</sequence>
<dbReference type="PROSITE" id="PS51257">
    <property type="entry name" value="PROKAR_LIPOPROTEIN"/>
    <property type="match status" value="1"/>
</dbReference>
<name>A0ABM7C719_9FLAO</name>
<dbReference type="EMBL" id="CP034158">
    <property type="protein sequence ID" value="AZI66780.1"/>
    <property type="molecule type" value="Genomic_DNA"/>
</dbReference>
<dbReference type="Pfam" id="PF14322">
    <property type="entry name" value="SusD-like_3"/>
    <property type="match status" value="1"/>
</dbReference>
<evidence type="ECO:0000313" key="8">
    <source>
        <dbReference type="EMBL" id="AZI66780.1"/>
    </source>
</evidence>
<protein>
    <submittedName>
        <fullName evidence="8">RagB/SusD family nutrient uptake outer membrane protein</fullName>
    </submittedName>
</protein>
<dbReference type="InterPro" id="IPR033985">
    <property type="entry name" value="SusD-like_N"/>
</dbReference>
<keyword evidence="9" id="KW-1185">Reference proteome</keyword>
<evidence type="ECO:0000256" key="5">
    <source>
        <dbReference type="ARBA" id="ARBA00023237"/>
    </source>
</evidence>
<keyword evidence="5" id="KW-0998">Cell outer membrane</keyword>
<dbReference type="Pfam" id="PF07980">
    <property type="entry name" value="SusD_RagB"/>
    <property type="match status" value="1"/>
</dbReference>
<comment type="subcellular location">
    <subcellularLocation>
        <location evidence="1">Cell outer membrane</location>
    </subcellularLocation>
</comment>
<dbReference type="RefSeq" id="WP_124757354.1">
    <property type="nucleotide sequence ID" value="NZ_CBCRWA010000002.1"/>
</dbReference>
<comment type="similarity">
    <text evidence="2">Belongs to the SusD family.</text>
</comment>